<feature type="transmembrane region" description="Helical" evidence="7">
    <location>
        <begin position="21"/>
        <end position="47"/>
    </location>
</feature>
<dbReference type="InterPro" id="IPR011701">
    <property type="entry name" value="MFS"/>
</dbReference>
<evidence type="ECO:0000256" key="4">
    <source>
        <dbReference type="ARBA" id="ARBA00022692"/>
    </source>
</evidence>
<feature type="transmembrane region" description="Helical" evidence="7">
    <location>
        <begin position="94"/>
        <end position="111"/>
    </location>
</feature>
<feature type="transmembrane region" description="Helical" evidence="7">
    <location>
        <begin position="155"/>
        <end position="180"/>
    </location>
</feature>
<feature type="transmembrane region" description="Helical" evidence="7">
    <location>
        <begin position="287"/>
        <end position="305"/>
    </location>
</feature>
<dbReference type="PANTHER" id="PTHR12778:SF10">
    <property type="entry name" value="MAJOR FACILITATOR SUPERFAMILY DOMAIN-CONTAINING PROTEIN 3"/>
    <property type="match status" value="1"/>
</dbReference>
<feature type="transmembrane region" description="Helical" evidence="7">
    <location>
        <begin position="53"/>
        <end position="73"/>
    </location>
</feature>
<dbReference type="EMBL" id="FYEH01000001">
    <property type="protein sequence ID" value="SNB52566.1"/>
    <property type="molecule type" value="Genomic_DNA"/>
</dbReference>
<evidence type="ECO:0000256" key="1">
    <source>
        <dbReference type="ARBA" id="ARBA00004141"/>
    </source>
</evidence>
<keyword evidence="3" id="KW-0813">Transport</keyword>
<proteinExistence type="inferred from homology"/>
<evidence type="ECO:0000256" key="6">
    <source>
        <dbReference type="ARBA" id="ARBA00023136"/>
    </source>
</evidence>
<dbReference type="SUPFAM" id="SSF103473">
    <property type="entry name" value="MFS general substrate transporter"/>
    <property type="match status" value="1"/>
</dbReference>
<dbReference type="Proteomes" id="UP000197065">
    <property type="component" value="Unassembled WGS sequence"/>
</dbReference>
<dbReference type="InterPro" id="IPR004752">
    <property type="entry name" value="AmpG_permease/AT-1"/>
</dbReference>
<dbReference type="PANTHER" id="PTHR12778">
    <property type="entry name" value="SOLUTE CARRIER FAMILY 33 ACETYL-COA TRANSPORTER -RELATED"/>
    <property type="match status" value="1"/>
</dbReference>
<comment type="subcellular location">
    <subcellularLocation>
        <location evidence="1">Membrane</location>
        <topology evidence="1">Multi-pass membrane protein</topology>
    </subcellularLocation>
</comment>
<keyword evidence="5 7" id="KW-1133">Transmembrane helix</keyword>
<dbReference type="GO" id="GO:0022857">
    <property type="term" value="F:transmembrane transporter activity"/>
    <property type="evidence" value="ECO:0007669"/>
    <property type="project" value="InterPro"/>
</dbReference>
<keyword evidence="6 7" id="KW-0472">Membrane</keyword>
<feature type="transmembrane region" description="Helical" evidence="7">
    <location>
        <begin position="403"/>
        <end position="424"/>
    </location>
</feature>
<accession>A0A212PZU7</accession>
<organism evidence="9 10">
    <name type="scientific">Arboricoccus pini</name>
    <dbReference type="NCBI Taxonomy" id="1963835"/>
    <lineage>
        <taxon>Bacteria</taxon>
        <taxon>Pseudomonadati</taxon>
        <taxon>Pseudomonadota</taxon>
        <taxon>Alphaproteobacteria</taxon>
        <taxon>Geminicoccales</taxon>
        <taxon>Geminicoccaceae</taxon>
        <taxon>Arboricoccus</taxon>
    </lineage>
</organism>
<dbReference type="GO" id="GO:0016020">
    <property type="term" value="C:membrane"/>
    <property type="evidence" value="ECO:0007669"/>
    <property type="project" value="UniProtKB-SubCell"/>
</dbReference>
<reference evidence="9 10" key="1">
    <citation type="submission" date="2017-06" db="EMBL/GenBank/DDBJ databases">
        <authorList>
            <person name="Kim H.J."/>
            <person name="Triplett B.A."/>
        </authorList>
    </citation>
    <scope>NUCLEOTIDE SEQUENCE [LARGE SCALE GENOMIC DNA]</scope>
    <source>
        <strain evidence="9 10">B29T1</strain>
    </source>
</reference>
<dbReference type="Pfam" id="PF07690">
    <property type="entry name" value="MFS_1"/>
    <property type="match status" value="1"/>
</dbReference>
<evidence type="ECO:0000256" key="3">
    <source>
        <dbReference type="ARBA" id="ARBA00022448"/>
    </source>
</evidence>
<evidence type="ECO:0000256" key="7">
    <source>
        <dbReference type="SAM" id="Phobius"/>
    </source>
</evidence>
<feature type="transmembrane region" description="Helical" evidence="7">
    <location>
        <begin position="245"/>
        <end position="267"/>
    </location>
</feature>
<protein>
    <submittedName>
        <fullName evidence="9">MFS transporter, PAT family, beta-lactamase induction signal transducer AmpG</fullName>
    </submittedName>
</protein>
<keyword evidence="4 7" id="KW-0812">Transmembrane</keyword>
<dbReference type="NCBIfam" id="TIGR00901">
    <property type="entry name" value="2A0125"/>
    <property type="match status" value="1"/>
</dbReference>
<feature type="transmembrane region" description="Helical" evidence="7">
    <location>
        <begin position="123"/>
        <end position="143"/>
    </location>
</feature>
<feature type="domain" description="Major facilitator superfamily (MFS) profile" evidence="8">
    <location>
        <begin position="243"/>
        <end position="440"/>
    </location>
</feature>
<evidence type="ECO:0000259" key="8">
    <source>
        <dbReference type="PROSITE" id="PS50850"/>
    </source>
</evidence>
<dbReference type="Gene3D" id="1.20.1250.20">
    <property type="entry name" value="MFS general substrate transporter like domains"/>
    <property type="match status" value="2"/>
</dbReference>
<sequence length="440" mass="47432">MRFQDSLQSWFASLVVYRDPRVLAVMALGFSSGLPLMLIGSTLSFWLREAGTSTAMIGLFGYVFVPYTFKFAWAPIMDRLPLPILTGLLGRRRSWMLLTQLGLIGAIWHLGSMDPAANLHKVAMAAFIVAFLGASQDIVIDAYRVEILPPSKLGAGAGVFTLGYRLAMWCATAGMLFLAYRFGWHIAYAAIAFLILIGIAVVLVTPEPEGSTTAIPGGRHGFNAWMSSAVIEPFADFFHRHGQSVALAILAFISLYKACDVLLTLMANPFYHDVGFSKLDIAEVSGTFGIAATIIGGLLGGLMVHRMGLMRALLVAGILQAASNLMFAALASIGPSKGFFYLTIGVENLSGGMGNSAFIAYLSSLCAIHYTAVQYALLTSFMQMLGKYLIVPASGFFATAVGWNLFFITSALSAIPGLLILLWLQRQGFNVSRKSMAVQV</sequence>
<gene>
    <name evidence="9" type="ORF">SAMN07250955_101274</name>
</gene>
<dbReference type="InterPro" id="IPR036259">
    <property type="entry name" value="MFS_trans_sf"/>
</dbReference>
<keyword evidence="10" id="KW-1185">Reference proteome</keyword>
<evidence type="ECO:0000313" key="10">
    <source>
        <dbReference type="Proteomes" id="UP000197065"/>
    </source>
</evidence>
<dbReference type="InterPro" id="IPR020846">
    <property type="entry name" value="MFS_dom"/>
</dbReference>
<feature type="transmembrane region" description="Helical" evidence="7">
    <location>
        <begin position="186"/>
        <end position="205"/>
    </location>
</feature>
<evidence type="ECO:0000256" key="2">
    <source>
        <dbReference type="ARBA" id="ARBA00008335"/>
    </source>
</evidence>
<feature type="transmembrane region" description="Helical" evidence="7">
    <location>
        <begin position="312"/>
        <end position="333"/>
    </location>
</feature>
<name>A0A212PZU7_9PROT</name>
<dbReference type="AlphaFoldDB" id="A0A212PZU7"/>
<evidence type="ECO:0000313" key="9">
    <source>
        <dbReference type="EMBL" id="SNB52566.1"/>
    </source>
</evidence>
<evidence type="ECO:0000256" key="5">
    <source>
        <dbReference type="ARBA" id="ARBA00022989"/>
    </source>
</evidence>
<dbReference type="PROSITE" id="PS50850">
    <property type="entry name" value="MFS"/>
    <property type="match status" value="1"/>
</dbReference>
<comment type="similarity">
    <text evidence="2">Belongs to the major facilitator superfamily.</text>
</comment>